<dbReference type="SUPFAM" id="SSF55186">
    <property type="entry name" value="ThrRS/AlaRS common domain"/>
    <property type="match status" value="1"/>
</dbReference>
<dbReference type="Gene3D" id="2.40.30.130">
    <property type="match status" value="1"/>
</dbReference>
<dbReference type="Proteomes" id="UP000271705">
    <property type="component" value="Unassembled WGS sequence"/>
</dbReference>
<dbReference type="Gene3D" id="3.30.980.10">
    <property type="entry name" value="Threonyl-trna Synthetase, Chain A, domain 2"/>
    <property type="match status" value="1"/>
</dbReference>
<evidence type="ECO:0000313" key="6">
    <source>
        <dbReference type="Proteomes" id="UP000271705"/>
    </source>
</evidence>
<dbReference type="AlphaFoldDB" id="A0A3S0KA54"/>
<feature type="domain" description="Threonyl/alanyl tRNA synthetase SAD" evidence="4">
    <location>
        <begin position="166"/>
        <end position="208"/>
    </location>
</feature>
<sequence>MTIKAFWDDPYRLRHEARVSAALGDEVWLDETIFFAFSGGQESDAGSIGGHPVLEARKDGLDIAYRLPGGHGLRVGDAVMVEIDGLRRYGLMRHHFAAEMILQLMYALEPGIDKVGAHIGAAKARIDFAREGSIGTLFDALQDQSAALVAADLPIITAFSDEANHRRFWQVEGFAKMGCGGTHPRRTGEIGTLSLKRKNQGKGVERIEITLDARPFPPSRGTLPG</sequence>
<dbReference type="GO" id="GO:0046872">
    <property type="term" value="F:metal ion binding"/>
    <property type="evidence" value="ECO:0007669"/>
    <property type="project" value="UniProtKB-KW"/>
</dbReference>
<dbReference type="GO" id="GO:0002161">
    <property type="term" value="F:aminoacyl-tRNA deacylase activity"/>
    <property type="evidence" value="ECO:0007669"/>
    <property type="project" value="UniProtKB-ARBA"/>
</dbReference>
<dbReference type="InterPro" id="IPR018163">
    <property type="entry name" value="Thr/Ala-tRNA-synth_IIc_edit"/>
</dbReference>
<dbReference type="GO" id="GO:0043039">
    <property type="term" value="P:tRNA aminoacylation"/>
    <property type="evidence" value="ECO:0007669"/>
    <property type="project" value="InterPro"/>
</dbReference>
<evidence type="ECO:0000313" key="5">
    <source>
        <dbReference type="EMBL" id="RTQ86056.1"/>
    </source>
</evidence>
<gene>
    <name evidence="5" type="ORF">EKL94_19205</name>
</gene>
<dbReference type="InterPro" id="IPR051335">
    <property type="entry name" value="Alanyl-tRNA_Editing_Enzymes"/>
</dbReference>
<evidence type="ECO:0000256" key="2">
    <source>
        <dbReference type="ARBA" id="ARBA00022723"/>
    </source>
</evidence>
<dbReference type="SMART" id="SM00863">
    <property type="entry name" value="tRNA_SAD"/>
    <property type="match status" value="1"/>
</dbReference>
<keyword evidence="3" id="KW-0862">Zinc</keyword>
<protein>
    <submittedName>
        <fullName evidence="5">Alanyl-tRNA editing protein</fullName>
    </submittedName>
</protein>
<organism evidence="5 6">
    <name type="scientific">Stenotrophomonas maltophilia</name>
    <name type="common">Pseudomonas maltophilia</name>
    <name type="synonym">Xanthomonas maltophilia</name>
    <dbReference type="NCBI Taxonomy" id="40324"/>
    <lineage>
        <taxon>Bacteria</taxon>
        <taxon>Pseudomonadati</taxon>
        <taxon>Pseudomonadota</taxon>
        <taxon>Gammaproteobacteria</taxon>
        <taxon>Lysobacterales</taxon>
        <taxon>Lysobacteraceae</taxon>
        <taxon>Stenotrophomonas</taxon>
        <taxon>Stenotrophomonas maltophilia group</taxon>
    </lineage>
</organism>
<keyword evidence="2" id="KW-0479">Metal-binding</keyword>
<dbReference type="PANTHER" id="PTHR43462:SF1">
    <property type="entry name" value="ALANYL-TRNA EDITING PROTEIN AARSD1"/>
    <property type="match status" value="1"/>
</dbReference>
<dbReference type="EMBL" id="RXLZ01000073">
    <property type="protein sequence ID" value="RTQ86056.1"/>
    <property type="molecule type" value="Genomic_DNA"/>
</dbReference>
<proteinExistence type="predicted"/>
<comment type="cofactor">
    <cofactor evidence="1">
        <name>Zn(2+)</name>
        <dbReference type="ChEBI" id="CHEBI:29105"/>
    </cofactor>
</comment>
<comment type="caution">
    <text evidence="5">The sequence shown here is derived from an EMBL/GenBank/DDBJ whole genome shotgun (WGS) entry which is preliminary data.</text>
</comment>
<dbReference type="Pfam" id="PF07973">
    <property type="entry name" value="tRNA_SAD"/>
    <property type="match status" value="1"/>
</dbReference>
<evidence type="ECO:0000259" key="4">
    <source>
        <dbReference type="SMART" id="SM00863"/>
    </source>
</evidence>
<accession>A0A3S0KA54</accession>
<dbReference type="RefSeq" id="WP_126930264.1">
    <property type="nucleotide sequence ID" value="NZ_RXLZ01000073.1"/>
</dbReference>
<dbReference type="PANTHER" id="PTHR43462">
    <property type="entry name" value="ALANYL-TRNA EDITING PROTEIN"/>
    <property type="match status" value="1"/>
</dbReference>
<name>A0A3S0KA54_STEMA</name>
<evidence type="ECO:0000256" key="3">
    <source>
        <dbReference type="ARBA" id="ARBA00022833"/>
    </source>
</evidence>
<dbReference type="InterPro" id="IPR009000">
    <property type="entry name" value="Transl_B-barrel_sf"/>
</dbReference>
<reference evidence="5 6" key="1">
    <citation type="submission" date="2018-12" db="EMBL/GenBank/DDBJ databases">
        <authorList>
            <person name="Kartti S."/>
            <person name="Manni A."/>
            <person name="Chemao El Fihri M.W."/>
            <person name="Laamarti M."/>
            <person name="Temsamani L."/>
            <person name="El Jamali J.E."/>
            <person name="Ouadghiri M."/>
            <person name="Ibrahimi A."/>
            <person name="Filati-Maltouf A."/>
        </authorList>
    </citation>
    <scope>NUCLEOTIDE SEQUENCE [LARGE SCALE GENOMIC DNA]</scope>
    <source>
        <strain evidence="5 6">MDMC339</strain>
    </source>
</reference>
<dbReference type="GO" id="GO:0005524">
    <property type="term" value="F:ATP binding"/>
    <property type="evidence" value="ECO:0007669"/>
    <property type="project" value="InterPro"/>
</dbReference>
<dbReference type="GO" id="GO:0004812">
    <property type="term" value="F:aminoacyl-tRNA ligase activity"/>
    <property type="evidence" value="ECO:0007669"/>
    <property type="project" value="InterPro"/>
</dbReference>
<evidence type="ECO:0000256" key="1">
    <source>
        <dbReference type="ARBA" id="ARBA00001947"/>
    </source>
</evidence>
<dbReference type="InterPro" id="IPR012947">
    <property type="entry name" value="tRNA_SAD"/>
</dbReference>
<dbReference type="SUPFAM" id="SSF50447">
    <property type="entry name" value="Translation proteins"/>
    <property type="match status" value="1"/>
</dbReference>